<dbReference type="EMBL" id="EZ424408">
    <property type="protein sequence ID" value="ADD20684.1"/>
    <property type="molecule type" value="mRNA"/>
</dbReference>
<reference evidence="1" key="1">
    <citation type="journal article" date="2010" name="BMC Genomics">
        <title>An insight into the sialome of Glossina morsitans morsitans.</title>
        <authorList>
            <person name="Alves-Silva J."/>
            <person name="Ribeiro J.M."/>
            <person name="Van Den Abbeele J."/>
            <person name="Attardo G."/>
            <person name="Hao Z."/>
            <person name="Haines L.R."/>
            <person name="Soares M.B."/>
            <person name="Berriman M."/>
            <person name="Aksoy S."/>
            <person name="Lehane M.J."/>
        </authorList>
    </citation>
    <scope>NUCLEOTIDE SEQUENCE</scope>
    <source>
        <tissue evidence="1">Salivary gland</tissue>
    </source>
</reference>
<reference evidence="1" key="2">
    <citation type="submission" date="2010-01" db="EMBL/GenBank/DDBJ databases">
        <authorList>
            <consortium name="International Glossina Genome Initiative"/>
            <person name="da Silva J."/>
            <person name="Ribeiro J.M.C."/>
            <person name="Abbeele J.V."/>
            <person name="Attardo G."/>
            <person name="Hao Z."/>
            <person name="Haines L.R."/>
            <person name="Soares M.B."/>
            <person name="Berriman M."/>
            <person name="Aksoy S."/>
            <person name="Lehane M.J."/>
        </authorList>
    </citation>
    <scope>NUCLEOTIDE SEQUENCE</scope>
    <source>
        <tissue evidence="1">Salivary gland</tissue>
    </source>
</reference>
<dbReference type="AlphaFoldDB" id="D3TSK6"/>
<organism evidence="1">
    <name type="scientific">Glossina morsitans morsitans</name>
    <name type="common">Savannah tsetse fly</name>
    <dbReference type="NCBI Taxonomy" id="37546"/>
    <lineage>
        <taxon>Eukaryota</taxon>
        <taxon>Metazoa</taxon>
        <taxon>Ecdysozoa</taxon>
        <taxon>Arthropoda</taxon>
        <taxon>Hexapoda</taxon>
        <taxon>Insecta</taxon>
        <taxon>Pterygota</taxon>
        <taxon>Neoptera</taxon>
        <taxon>Endopterygota</taxon>
        <taxon>Diptera</taxon>
        <taxon>Brachycera</taxon>
        <taxon>Muscomorpha</taxon>
        <taxon>Hippoboscoidea</taxon>
        <taxon>Glossinidae</taxon>
        <taxon>Glossina</taxon>
    </lineage>
</organism>
<evidence type="ECO:0000313" key="1">
    <source>
        <dbReference type="EMBL" id="ADD20684.1"/>
    </source>
</evidence>
<protein>
    <submittedName>
        <fullName evidence="1">Hypothetical secreted peptide</fullName>
    </submittedName>
</protein>
<proteinExistence type="evidence at transcript level"/>
<sequence>MDQLFIISGGMIFSLVHGSICSTHKLQFLTYIDEIQCKCRNVLKNDLIEICFSTIPHITPNFEKSFIRKE</sequence>
<accession>D3TSK6</accession>
<name>D3TSK6_GLOMM</name>